<dbReference type="PANTHER" id="PTHR30572">
    <property type="entry name" value="MEMBRANE COMPONENT OF TRANSPORTER-RELATED"/>
    <property type="match status" value="1"/>
</dbReference>
<evidence type="ECO:0000256" key="4">
    <source>
        <dbReference type="ARBA" id="ARBA00022989"/>
    </source>
</evidence>
<keyword evidence="5 7" id="KW-0472">Membrane</keyword>
<protein>
    <submittedName>
        <fullName evidence="10">ABC transporter permease</fullName>
    </submittedName>
</protein>
<feature type="transmembrane region" description="Helical" evidence="7">
    <location>
        <begin position="20"/>
        <end position="40"/>
    </location>
</feature>
<organism evidence="10 11">
    <name type="scientific">Pseudoalteromonas obscura</name>
    <dbReference type="NCBI Taxonomy" id="3048491"/>
    <lineage>
        <taxon>Bacteria</taxon>
        <taxon>Pseudomonadati</taxon>
        <taxon>Pseudomonadota</taxon>
        <taxon>Gammaproteobacteria</taxon>
        <taxon>Alteromonadales</taxon>
        <taxon>Pseudoalteromonadaceae</taxon>
        <taxon>Pseudoalteromonas</taxon>
    </lineage>
</organism>
<feature type="domain" description="MacB-like periplasmic core" evidence="9">
    <location>
        <begin position="21"/>
        <end position="236"/>
    </location>
</feature>
<keyword evidence="11" id="KW-1185">Reference proteome</keyword>
<keyword evidence="4 7" id="KW-1133">Transmembrane helix</keyword>
<evidence type="ECO:0000256" key="7">
    <source>
        <dbReference type="SAM" id="Phobius"/>
    </source>
</evidence>
<feature type="domain" description="ABC3 transporter permease C-terminal" evidence="8">
    <location>
        <begin position="283"/>
        <end position="395"/>
    </location>
</feature>
<dbReference type="Proteomes" id="UP001231915">
    <property type="component" value="Unassembled WGS sequence"/>
</dbReference>
<sequence>MKDLKPILKSLLYAKTAPLLLILQIAVAFTILVNSVFMLVQKHSEFTNPSGLDEDVLFSFQMSLHGSPEERVASIYRDLDAIRALDSVEEVVTVNSIPLSHRGAGMEVRLKQGTHEYDSKAGLYAGGHQMIETMGLKLIAGEGFTLSDERALKDFGLSQPVGVVITKALAQDLYPNDWRQALGKTLYLNDKEQSVRGIVEQLVGPWSFWGYKNNNFLVPTLFMMTDASFIVRAHKGLLDQSIRDVKDLLLVDPSRDIDNFMKITETRAWAYQPQIAAYNTLKIVIVGLSIIIMLGVFGQTRYTILKRQKQIGIRRALGASRNEIIRYFMLENLCINVCGILFGLGLTIVANNLLVMHFGLVPVPAHYLLIGVVVVLLAGVLAVLQPVLKTASISPTEATRSA</sequence>
<keyword evidence="3 7" id="KW-0812">Transmembrane</keyword>
<evidence type="ECO:0000313" key="11">
    <source>
        <dbReference type="Proteomes" id="UP001231915"/>
    </source>
</evidence>
<comment type="subcellular location">
    <subcellularLocation>
        <location evidence="1">Cell membrane</location>
        <topology evidence="1">Multi-pass membrane protein</topology>
    </subcellularLocation>
</comment>
<reference evidence="10 11" key="1">
    <citation type="submission" date="2023-05" db="EMBL/GenBank/DDBJ databases">
        <title>Pseudoalteromonas ardens sp. nov., Pseudoalteromonas obscura sp. nov., and Pseudoalteromonas umbrosa sp. nov., isolated from the coral Montipora capitata.</title>
        <authorList>
            <person name="Thomas E.M."/>
            <person name="Smith E.M."/>
            <person name="Papke E."/>
            <person name="Shlafstein M.D."/>
            <person name="Oline D.K."/>
            <person name="Videau P."/>
            <person name="Saw J.H."/>
            <person name="Strangman W.K."/>
            <person name="Ushijima B."/>
        </authorList>
    </citation>
    <scope>NUCLEOTIDE SEQUENCE [LARGE SCALE GENOMIC DNA]</scope>
    <source>
        <strain evidence="10 11">P94</strain>
    </source>
</reference>
<evidence type="ECO:0000256" key="5">
    <source>
        <dbReference type="ARBA" id="ARBA00023136"/>
    </source>
</evidence>
<name>A0ABT7EHV5_9GAMM</name>
<accession>A0ABT7EHV5</accession>
<dbReference type="InterPro" id="IPR025857">
    <property type="entry name" value="MacB_PCD"/>
</dbReference>
<evidence type="ECO:0000256" key="2">
    <source>
        <dbReference type="ARBA" id="ARBA00022475"/>
    </source>
</evidence>
<feature type="transmembrane region" description="Helical" evidence="7">
    <location>
        <begin position="324"/>
        <end position="345"/>
    </location>
</feature>
<comment type="caution">
    <text evidence="10">The sequence shown here is derived from an EMBL/GenBank/DDBJ whole genome shotgun (WGS) entry which is preliminary data.</text>
</comment>
<evidence type="ECO:0000256" key="1">
    <source>
        <dbReference type="ARBA" id="ARBA00004651"/>
    </source>
</evidence>
<dbReference type="RefSeq" id="WP_211009745.1">
    <property type="nucleotide sequence ID" value="NZ_JASJUT010000002.1"/>
</dbReference>
<evidence type="ECO:0000259" key="8">
    <source>
        <dbReference type="Pfam" id="PF02687"/>
    </source>
</evidence>
<evidence type="ECO:0000259" key="9">
    <source>
        <dbReference type="Pfam" id="PF12704"/>
    </source>
</evidence>
<evidence type="ECO:0000256" key="6">
    <source>
        <dbReference type="ARBA" id="ARBA00038076"/>
    </source>
</evidence>
<dbReference type="Pfam" id="PF02687">
    <property type="entry name" value="FtsX"/>
    <property type="match status" value="1"/>
</dbReference>
<feature type="transmembrane region" description="Helical" evidence="7">
    <location>
        <begin position="283"/>
        <end position="304"/>
    </location>
</feature>
<dbReference type="InterPro" id="IPR003838">
    <property type="entry name" value="ABC3_permease_C"/>
</dbReference>
<dbReference type="InterPro" id="IPR050250">
    <property type="entry name" value="Macrolide_Exporter_MacB"/>
</dbReference>
<comment type="similarity">
    <text evidence="6">Belongs to the ABC-4 integral membrane protein family.</text>
</comment>
<keyword evidence="2" id="KW-1003">Cell membrane</keyword>
<gene>
    <name evidence="10" type="ORF">QNM18_05985</name>
</gene>
<evidence type="ECO:0000313" key="10">
    <source>
        <dbReference type="EMBL" id="MDK2594618.1"/>
    </source>
</evidence>
<dbReference type="PANTHER" id="PTHR30572:SF4">
    <property type="entry name" value="ABC TRANSPORTER PERMEASE YTRF"/>
    <property type="match status" value="1"/>
</dbReference>
<dbReference type="Pfam" id="PF12704">
    <property type="entry name" value="MacB_PCD"/>
    <property type="match status" value="1"/>
</dbReference>
<proteinExistence type="inferred from homology"/>
<dbReference type="EMBL" id="JASJUT010000002">
    <property type="protein sequence ID" value="MDK2594618.1"/>
    <property type="molecule type" value="Genomic_DNA"/>
</dbReference>
<feature type="transmembrane region" description="Helical" evidence="7">
    <location>
        <begin position="365"/>
        <end position="384"/>
    </location>
</feature>
<evidence type="ECO:0000256" key="3">
    <source>
        <dbReference type="ARBA" id="ARBA00022692"/>
    </source>
</evidence>